<comment type="caution">
    <text evidence="1">The sequence shown here is derived from an EMBL/GenBank/DDBJ whole genome shotgun (WGS) entry which is preliminary data.</text>
</comment>
<organism evidence="1 2">
    <name type="scientific">Undibacterium arcticum</name>
    <dbReference type="NCBI Taxonomy" id="1762892"/>
    <lineage>
        <taxon>Bacteria</taxon>
        <taxon>Pseudomonadati</taxon>
        <taxon>Pseudomonadota</taxon>
        <taxon>Betaproteobacteria</taxon>
        <taxon>Burkholderiales</taxon>
        <taxon>Oxalobacteraceae</taxon>
        <taxon>Undibacterium</taxon>
    </lineage>
</organism>
<dbReference type="EMBL" id="JBHRTP010000023">
    <property type="protein sequence ID" value="MFC3107967.1"/>
    <property type="molecule type" value="Genomic_DNA"/>
</dbReference>
<dbReference type="Proteomes" id="UP001595530">
    <property type="component" value="Unassembled WGS sequence"/>
</dbReference>
<evidence type="ECO:0000313" key="2">
    <source>
        <dbReference type="Proteomes" id="UP001595530"/>
    </source>
</evidence>
<name>A0ABV7F2A7_9BURK</name>
<dbReference type="RefSeq" id="WP_390323827.1">
    <property type="nucleotide sequence ID" value="NZ_JBHRTP010000023.1"/>
</dbReference>
<reference evidence="2" key="1">
    <citation type="journal article" date="2019" name="Int. J. Syst. Evol. Microbiol.">
        <title>The Global Catalogue of Microorganisms (GCM) 10K type strain sequencing project: providing services to taxonomists for standard genome sequencing and annotation.</title>
        <authorList>
            <consortium name="The Broad Institute Genomics Platform"/>
            <consortium name="The Broad Institute Genome Sequencing Center for Infectious Disease"/>
            <person name="Wu L."/>
            <person name="Ma J."/>
        </authorList>
    </citation>
    <scope>NUCLEOTIDE SEQUENCE [LARGE SCALE GENOMIC DNA]</scope>
    <source>
        <strain evidence="2">KCTC 42986</strain>
    </source>
</reference>
<gene>
    <name evidence="1" type="ORF">ACFOFO_08335</name>
</gene>
<evidence type="ECO:0000313" key="1">
    <source>
        <dbReference type="EMBL" id="MFC3107967.1"/>
    </source>
</evidence>
<accession>A0ABV7F2A7</accession>
<sequence>MLEFPRLFDVLSQRKECTVASATNAVQSDALRKIVLTKPGGLETICAACITLRQRFNAAVQAPYWRRRQCNSRIYVEMVQK</sequence>
<protein>
    <submittedName>
        <fullName evidence="1">Uncharacterized protein</fullName>
    </submittedName>
</protein>
<proteinExistence type="predicted"/>
<keyword evidence="2" id="KW-1185">Reference proteome</keyword>